<dbReference type="EMBL" id="MTHD01000003">
    <property type="protein sequence ID" value="OMG53978.1"/>
    <property type="molecule type" value="Genomic_DNA"/>
</dbReference>
<reference evidence="2 3" key="1">
    <citation type="submission" date="2016-10" db="EMBL/GenBank/DDBJ databases">
        <title>Alkaliphiles isolated from bioreactors.</title>
        <authorList>
            <person name="Salah Z."/>
            <person name="Rout S.P."/>
            <person name="Humphreys P.N."/>
        </authorList>
    </citation>
    <scope>NUCLEOTIDE SEQUENCE [LARGE SCALE GENOMIC DNA]</scope>
    <source>
        <strain evidence="2 3">ZS02</strain>
    </source>
</reference>
<evidence type="ECO:0000313" key="2">
    <source>
        <dbReference type="EMBL" id="OMG53978.1"/>
    </source>
</evidence>
<evidence type="ECO:0000256" key="1">
    <source>
        <dbReference type="SAM" id="MobiDB-lite"/>
    </source>
</evidence>
<accession>A0A1R1I5E5</accession>
<dbReference type="AlphaFoldDB" id="A0A1R1I5E5"/>
<feature type="region of interest" description="Disordered" evidence="1">
    <location>
        <begin position="72"/>
        <end position="92"/>
    </location>
</feature>
<name>A0A1R1I5E5_9RHOO</name>
<evidence type="ECO:0000313" key="3">
    <source>
        <dbReference type="Proteomes" id="UP000187526"/>
    </source>
</evidence>
<protein>
    <submittedName>
        <fullName evidence="2">Uncharacterized protein</fullName>
    </submittedName>
</protein>
<organism evidence="2 3">
    <name type="scientific">Azonexus hydrophilus</name>
    <dbReference type="NCBI Taxonomy" id="418702"/>
    <lineage>
        <taxon>Bacteria</taxon>
        <taxon>Pseudomonadati</taxon>
        <taxon>Pseudomonadota</taxon>
        <taxon>Betaproteobacteria</taxon>
        <taxon>Rhodocyclales</taxon>
        <taxon>Azonexaceae</taxon>
        <taxon>Azonexus</taxon>
    </lineage>
</organism>
<dbReference type="STRING" id="418702.BJN45_08860"/>
<feature type="region of interest" description="Disordered" evidence="1">
    <location>
        <begin position="30"/>
        <end position="54"/>
    </location>
</feature>
<keyword evidence="3" id="KW-1185">Reference proteome</keyword>
<sequence>MAPQAETAVAAQAPAAETAAVAAPVAAPATAAATAKARPARTARKPSTVDQTVAKHQKALAEALEKAEAISYDPPQAPKAKPAKAVKAEKPVKAKKTKLVRDSYAMPEAEYAQIAVLKKRLGTLGNEVKKSELLRAGVAVLAALNDAELQAVMGRVERIKTGRPAKK</sequence>
<dbReference type="Proteomes" id="UP000187526">
    <property type="component" value="Unassembled WGS sequence"/>
</dbReference>
<comment type="caution">
    <text evidence="2">The sequence shown here is derived from an EMBL/GenBank/DDBJ whole genome shotgun (WGS) entry which is preliminary data.</text>
</comment>
<dbReference type="OrthoDB" id="9182647at2"/>
<proteinExistence type="predicted"/>
<gene>
    <name evidence="2" type="ORF">BJN45_08860</name>
</gene>